<evidence type="ECO:0000259" key="10">
    <source>
        <dbReference type="PROSITE" id="PS50522"/>
    </source>
</evidence>
<dbReference type="GeneID" id="80398393"/>
<keyword evidence="3" id="KW-0808">Transferase</keyword>
<gene>
    <name evidence="11" type="primary">SRR7976357_9_3</name>
</gene>
<feature type="binding site" evidence="9">
    <location>
        <position position="363"/>
    </location>
    <ligand>
        <name>Mg(2+)</name>
        <dbReference type="ChEBI" id="CHEBI:18420"/>
        <label>2</label>
    </ligand>
</feature>
<accession>A0A8S5L1M2</accession>
<dbReference type="GO" id="GO:0003968">
    <property type="term" value="F:RNA-directed RNA polymerase activity"/>
    <property type="evidence" value="ECO:0007669"/>
    <property type="project" value="UniProtKB-KW"/>
</dbReference>
<comment type="catalytic activity">
    <reaction evidence="8">
        <text>RNA(n) + a ribonucleoside 5'-triphosphate = RNA(n+1) + diphosphate</text>
        <dbReference type="Rhea" id="RHEA:21248"/>
        <dbReference type="Rhea" id="RHEA-COMP:14527"/>
        <dbReference type="Rhea" id="RHEA-COMP:17342"/>
        <dbReference type="ChEBI" id="CHEBI:33019"/>
        <dbReference type="ChEBI" id="CHEBI:61557"/>
        <dbReference type="ChEBI" id="CHEBI:140395"/>
        <dbReference type="EC" id="2.7.7.48"/>
    </reaction>
</comment>
<dbReference type="PROSITE" id="PS50522">
    <property type="entry name" value="RDRP_PHAGE"/>
    <property type="match status" value="1"/>
</dbReference>
<dbReference type="InterPro" id="IPR005093">
    <property type="entry name" value="RNArep_beta"/>
</dbReference>
<dbReference type="GO" id="GO:0000166">
    <property type="term" value="F:nucleotide binding"/>
    <property type="evidence" value="ECO:0007669"/>
    <property type="project" value="UniProtKB-KW"/>
</dbReference>
<protein>
    <recommendedName>
        <fullName evidence="1">RNA-directed RNA polymerase</fullName>
        <ecNumber evidence="1">2.7.7.48</ecNumber>
    </recommendedName>
    <alternativeName>
        <fullName evidence="7">RNA replicase beta chain</fullName>
    </alternativeName>
</protein>
<evidence type="ECO:0000256" key="1">
    <source>
        <dbReference type="ARBA" id="ARBA00012494"/>
    </source>
</evidence>
<dbReference type="RefSeq" id="YP_010769392.1">
    <property type="nucleotide sequence ID" value="NC_073960.1"/>
</dbReference>
<dbReference type="EMBL" id="BK013767">
    <property type="protein sequence ID" value="DAD51253.1"/>
    <property type="molecule type" value="Genomic_RNA"/>
</dbReference>
<dbReference type="InterPro" id="IPR043502">
    <property type="entry name" value="DNA/RNA_pol_sf"/>
</dbReference>
<dbReference type="InterPro" id="IPR007096">
    <property type="entry name" value="RNA-dir_Rpol_cat_phage"/>
</dbReference>
<keyword evidence="9" id="KW-0479">Metal-binding</keyword>
<keyword evidence="4" id="KW-0548">Nucleotidyltransferase</keyword>
<evidence type="ECO:0000256" key="3">
    <source>
        <dbReference type="ARBA" id="ARBA00022679"/>
    </source>
</evidence>
<sequence length="596" mass="66467">MTPDKSATDRTLEFAALILSGLRDSSLKERSLGALLRRDDASLIGLEIDPSRYDSAWDFFDDYICVTLLSKFPNFDLGIDREKVAIDKFLDSERRCLEASQSLSAIRRGRIGILHPVHAVLHDARLKIEHLLGPFNWADIEQYFAFSGGATLDLPRRKGDPAYKFGCKNPSVAAGTAGLARAYILSSPLWLKHLKSDTSDIPTFNIVDGNRITTVPKNAKTDRVIAIEPTLNMFFQKGLGGFIRNRLRRVGVDLNSQSLNQSLAREGSVDDSLATIDLKSASDTVSLTLVEELLPSDWVSAIKLCRSPYGVLPSGEKILYRKVSSMGNGCTFELESLIFWALSSAVVKYLRESDRRLAIYGDDIVIPKGCAKLLIEVLNLVGFDTNQDKTFIDGPFRESCGKHYFRGVDVTPIYIREDVDSAERLIWLANSVARLAYRLNGSSWSRDSRLRLAYDSIVEMLPERLRCPTVPLVGIDNESLTDVGLGGDFDEVRPNMILPTARERRKGFYPCIEGYVVTGRRREYKKRVLSTVGVLLKALYCPPEITGPLLGSTVPRISDTLEIEEGVSACEIPLQAFTYKPVKFVVQRWGNVGPWL</sequence>
<dbReference type="EC" id="2.7.7.48" evidence="1"/>
<keyword evidence="2 11" id="KW-0696">RNA-directed RNA polymerase</keyword>
<keyword evidence="5" id="KW-0547">Nucleotide-binding</keyword>
<evidence type="ECO:0000256" key="6">
    <source>
        <dbReference type="ARBA" id="ARBA00022953"/>
    </source>
</evidence>
<dbReference type="KEGG" id="vg:80398393"/>
<evidence type="ECO:0000256" key="7">
    <source>
        <dbReference type="ARBA" id="ARBA00030248"/>
    </source>
</evidence>
<feature type="binding site" evidence="9">
    <location>
        <position position="277"/>
    </location>
    <ligand>
        <name>Mg(2+)</name>
        <dbReference type="ChEBI" id="CHEBI:18420"/>
        <label>2</label>
    </ligand>
</feature>
<proteinExistence type="predicted"/>
<keyword evidence="12" id="KW-1185">Reference proteome</keyword>
<evidence type="ECO:0000256" key="9">
    <source>
        <dbReference type="PIRSR" id="PIRSR605093-1"/>
    </source>
</evidence>
<evidence type="ECO:0000256" key="5">
    <source>
        <dbReference type="ARBA" id="ARBA00022741"/>
    </source>
</evidence>
<evidence type="ECO:0000256" key="8">
    <source>
        <dbReference type="ARBA" id="ARBA00048744"/>
    </source>
</evidence>
<dbReference type="GO" id="GO:0046872">
    <property type="term" value="F:metal ion binding"/>
    <property type="evidence" value="ECO:0007669"/>
    <property type="project" value="UniProtKB-KW"/>
</dbReference>
<dbReference type="Proteomes" id="UP000677874">
    <property type="component" value="Segment"/>
</dbReference>
<dbReference type="GO" id="GO:0039694">
    <property type="term" value="P:viral RNA genome replication"/>
    <property type="evidence" value="ECO:0007669"/>
    <property type="project" value="InterPro"/>
</dbReference>
<feature type="domain" description="RdRp catalytic" evidence="10">
    <location>
        <begin position="262"/>
        <end position="394"/>
    </location>
</feature>
<keyword evidence="6" id="KW-0693">Viral RNA replication</keyword>
<name>A0A8S5L1M2_9VIRU</name>
<feature type="binding site" evidence="9">
    <location>
        <position position="362"/>
    </location>
    <ligand>
        <name>Mg(2+)</name>
        <dbReference type="ChEBI" id="CHEBI:18420"/>
        <label>2</label>
    </ligand>
</feature>
<evidence type="ECO:0000256" key="2">
    <source>
        <dbReference type="ARBA" id="ARBA00022484"/>
    </source>
</evidence>
<keyword evidence="9" id="KW-0460">Magnesium</keyword>
<comment type="cofactor">
    <cofactor evidence="9">
        <name>Mg(2+)</name>
        <dbReference type="ChEBI" id="CHEBI:18420"/>
    </cofactor>
    <text evidence="9">Binds 2 Mg(2+) per subunit.</text>
</comment>
<evidence type="ECO:0000256" key="4">
    <source>
        <dbReference type="ARBA" id="ARBA00022695"/>
    </source>
</evidence>
<evidence type="ECO:0000313" key="11">
    <source>
        <dbReference type="EMBL" id="DAD51253.1"/>
    </source>
</evidence>
<organism evidence="11 12">
    <name type="scientific">ssRNA phage SRR7976357_9</name>
    <dbReference type="NCBI Taxonomy" id="2786749"/>
    <lineage>
        <taxon>Viruses</taxon>
        <taxon>Riboviria</taxon>
        <taxon>Orthornavirae</taxon>
        <taxon>Lenarviricota</taxon>
        <taxon>Leviviricetes</taxon>
        <taxon>Norzivirales</taxon>
        <taxon>Fiersviridae</taxon>
        <taxon>Icumivirus</taxon>
        <taxon>Icumivirus limivivens</taxon>
    </lineage>
</organism>
<dbReference type="Pfam" id="PF03431">
    <property type="entry name" value="RNA_replicase_B"/>
    <property type="match status" value="1"/>
</dbReference>
<evidence type="ECO:0000313" key="12">
    <source>
        <dbReference type="Proteomes" id="UP000677874"/>
    </source>
</evidence>
<dbReference type="SUPFAM" id="SSF56672">
    <property type="entry name" value="DNA/RNA polymerases"/>
    <property type="match status" value="1"/>
</dbReference>
<reference evidence="11" key="1">
    <citation type="submission" date="2020-09" db="EMBL/GenBank/DDBJ databases">
        <title>Leviviricetes taxonomy.</title>
        <authorList>
            <person name="Stockdale S.R."/>
            <person name="Callanan J."/>
            <person name="Adriaenssens E.M."/>
            <person name="Kuhn J.H."/>
            <person name="Rumnieks J."/>
            <person name="Shkoporov A."/>
            <person name="Draper L.A."/>
            <person name="Ross P."/>
            <person name="Hill C."/>
        </authorList>
    </citation>
    <scope>NUCLEOTIDE SEQUENCE</scope>
</reference>